<dbReference type="Proteomes" id="UP001320876">
    <property type="component" value="Unassembled WGS sequence"/>
</dbReference>
<dbReference type="PANTHER" id="PTHR31988">
    <property type="entry name" value="ESTERASE, PUTATIVE (DUF303)-RELATED"/>
    <property type="match status" value="1"/>
</dbReference>
<gene>
    <name evidence="5" type="ORF">OKA05_04420</name>
</gene>
<dbReference type="Gene3D" id="3.40.50.1110">
    <property type="entry name" value="SGNH hydrolase"/>
    <property type="match status" value="1"/>
</dbReference>
<feature type="chain" id="PRO_5047136667" description="Sialate O-acetylesterase domain-containing protein" evidence="3">
    <location>
        <begin position="21"/>
        <end position="814"/>
    </location>
</feature>
<reference evidence="5 6" key="1">
    <citation type="submission" date="2022-10" db="EMBL/GenBank/DDBJ databases">
        <title>Luteolibacter arcticus strain CCTCC AB 2014275, whole genome shotgun sequencing project.</title>
        <authorList>
            <person name="Zhao G."/>
            <person name="Shen L."/>
        </authorList>
    </citation>
    <scope>NUCLEOTIDE SEQUENCE [LARGE SCALE GENOMIC DNA]</scope>
    <source>
        <strain evidence="5 6">CCTCC AB 2014275</strain>
    </source>
</reference>
<proteinExistence type="predicted"/>
<protein>
    <recommendedName>
        <fullName evidence="4">Sialate O-acetylesterase domain-containing protein</fullName>
    </recommendedName>
</protein>
<dbReference type="InterPro" id="IPR005181">
    <property type="entry name" value="SASA"/>
</dbReference>
<dbReference type="Gene3D" id="2.60.120.200">
    <property type="match status" value="2"/>
</dbReference>
<feature type="signal peptide" evidence="3">
    <location>
        <begin position="1"/>
        <end position="20"/>
    </location>
</feature>
<accession>A0ABT3GEP7</accession>
<sequence>MISSRLISCAAVLHALPATAGVWAHYSFDTDYSDVSGNARHGTLTDNGTVGNSGIVSAAGDFKFGNGAMNFHADRDFISIPSKTFSSGIPYTVTFWARKSSGDTGGASQWDMVIGQRDNTNHFIGLNDASGIGMRWRGSSNAAEREADFAVARDYDWHHYAVVGYGTTIAVYVDGQPFSTANGKQTGFIVDTIGEAYTAANDFDFNGHIDEVWIFDEALGPAEISSLYSSNDRDAGSPYAGFHYRFDGNLNDSGSGSFHGAAQGNATITTAPEAVVEGSGALALDGADTSRVTLPAPGYYTATQPWSATWWARRDGIGTNKGMVMGRSDNTNDFIWLNDSNTGLRFRSSTGTTLDFTSPKDSELRHYALVADGTGNLTLFMDGQVSETLAGNTSFAIDSIGKAYPTTSMHYNFHGTLDEVRVTPAALSASQVTAIYDEEKPATTPSTVTKVRIILLAGQSNADGRAMVASLPANLQSPQSDVDFFYRVEGGSGSLTTLRPGLSETSQFGPEIVLGRRLADLHAHEAGTRVAIIKYANGGTDLKTQWKGGGDATTTNDGPDYVTFQQTVTEGLAALAAKHPSATLELDSMVWMQGEGDASASSAGLYQANLTGFIADVRTTYGASLAFVIARLSSQQTAISATWLDQVRAAQDAVAAADPRTAVFSTDDFGMNGDELHFSASGQQAMGGAFAEESAYYSWMMEKFSATDIDARKAEPDADLDGDGQSNRTEFLGVSNPSTGNSRFMATFIRTGPGTGTISYVSSPARLYAVEHFAEGSGLWEIALPYTPGQEGTTIRALDATASRGIFRVSSRLP</sequence>
<keyword evidence="6" id="KW-1185">Reference proteome</keyword>
<evidence type="ECO:0000256" key="3">
    <source>
        <dbReference type="SAM" id="SignalP"/>
    </source>
</evidence>
<dbReference type="SUPFAM" id="SSF52266">
    <property type="entry name" value="SGNH hydrolase"/>
    <property type="match status" value="1"/>
</dbReference>
<feature type="compositionally biased region" description="Polar residues" evidence="2">
    <location>
        <begin position="724"/>
        <end position="736"/>
    </location>
</feature>
<name>A0ABT3GEP7_9BACT</name>
<dbReference type="InterPro" id="IPR052940">
    <property type="entry name" value="Carb_Esterase_6"/>
</dbReference>
<dbReference type="InterPro" id="IPR013320">
    <property type="entry name" value="ConA-like_dom_sf"/>
</dbReference>
<dbReference type="RefSeq" id="WP_264485894.1">
    <property type="nucleotide sequence ID" value="NZ_JAPDDT010000001.1"/>
</dbReference>
<organism evidence="5 6">
    <name type="scientific">Luteolibacter arcticus</name>
    <dbReference type="NCBI Taxonomy" id="1581411"/>
    <lineage>
        <taxon>Bacteria</taxon>
        <taxon>Pseudomonadati</taxon>
        <taxon>Verrucomicrobiota</taxon>
        <taxon>Verrucomicrobiia</taxon>
        <taxon>Verrucomicrobiales</taxon>
        <taxon>Verrucomicrobiaceae</taxon>
        <taxon>Luteolibacter</taxon>
    </lineage>
</organism>
<evidence type="ECO:0000259" key="4">
    <source>
        <dbReference type="Pfam" id="PF03629"/>
    </source>
</evidence>
<dbReference type="EMBL" id="JAPDDT010000001">
    <property type="protein sequence ID" value="MCW1921785.1"/>
    <property type="molecule type" value="Genomic_DNA"/>
</dbReference>
<dbReference type="InterPro" id="IPR036514">
    <property type="entry name" value="SGNH_hydro_sf"/>
</dbReference>
<evidence type="ECO:0000256" key="1">
    <source>
        <dbReference type="ARBA" id="ARBA00022801"/>
    </source>
</evidence>
<dbReference type="Pfam" id="PF03629">
    <property type="entry name" value="SASA"/>
    <property type="match status" value="1"/>
</dbReference>
<comment type="caution">
    <text evidence="5">The sequence shown here is derived from an EMBL/GenBank/DDBJ whole genome shotgun (WGS) entry which is preliminary data.</text>
</comment>
<feature type="domain" description="Sialate O-acetylesterase" evidence="4">
    <location>
        <begin position="451"/>
        <end position="693"/>
    </location>
</feature>
<dbReference type="Pfam" id="PF13385">
    <property type="entry name" value="Laminin_G_3"/>
    <property type="match status" value="2"/>
</dbReference>
<feature type="region of interest" description="Disordered" evidence="2">
    <location>
        <begin position="715"/>
        <end position="736"/>
    </location>
</feature>
<dbReference type="PANTHER" id="PTHR31988:SF19">
    <property type="entry name" value="9-O-ACETYL-N-ACETYLNEURAMINIC ACID DEACETYLASE-RELATED"/>
    <property type="match status" value="1"/>
</dbReference>
<evidence type="ECO:0000256" key="2">
    <source>
        <dbReference type="SAM" id="MobiDB-lite"/>
    </source>
</evidence>
<evidence type="ECO:0000313" key="6">
    <source>
        <dbReference type="Proteomes" id="UP001320876"/>
    </source>
</evidence>
<evidence type="ECO:0000313" key="5">
    <source>
        <dbReference type="EMBL" id="MCW1921785.1"/>
    </source>
</evidence>
<keyword evidence="3" id="KW-0732">Signal</keyword>
<dbReference type="SUPFAM" id="SSF49899">
    <property type="entry name" value="Concanavalin A-like lectins/glucanases"/>
    <property type="match status" value="2"/>
</dbReference>
<keyword evidence="1" id="KW-0378">Hydrolase</keyword>